<dbReference type="SMART" id="SM00530">
    <property type="entry name" value="HTH_XRE"/>
    <property type="match status" value="1"/>
</dbReference>
<keyword evidence="3" id="KW-1185">Reference proteome</keyword>
<dbReference type="InterPro" id="IPR010982">
    <property type="entry name" value="Lambda_DNA-bd_dom_sf"/>
</dbReference>
<comment type="caution">
    <text evidence="2">The sequence shown here is derived from an EMBL/GenBank/DDBJ whole genome shotgun (WGS) entry which is preliminary data.</text>
</comment>
<dbReference type="Proteomes" id="UP001232445">
    <property type="component" value="Unassembled WGS sequence"/>
</dbReference>
<evidence type="ECO:0000313" key="2">
    <source>
        <dbReference type="EMBL" id="MDQ0340142.1"/>
    </source>
</evidence>
<reference evidence="2 3" key="1">
    <citation type="submission" date="2023-07" db="EMBL/GenBank/DDBJ databases">
        <title>Genomic Encyclopedia of Type Strains, Phase IV (KMG-IV): sequencing the most valuable type-strain genomes for metagenomic binning, comparative biology and taxonomic classification.</title>
        <authorList>
            <person name="Goeker M."/>
        </authorList>
    </citation>
    <scope>NUCLEOTIDE SEQUENCE [LARGE SCALE GENOMIC DNA]</scope>
    <source>
        <strain evidence="2 3">DSM 17740</strain>
    </source>
</reference>
<dbReference type="Pfam" id="PF22871">
    <property type="entry name" value="AimR"/>
    <property type="match status" value="1"/>
</dbReference>
<dbReference type="EMBL" id="JAUSUQ010000011">
    <property type="protein sequence ID" value="MDQ0340142.1"/>
    <property type="molecule type" value="Genomic_DNA"/>
</dbReference>
<gene>
    <name evidence="2" type="ORF">J2S00_002937</name>
</gene>
<feature type="domain" description="HTH cro/C1-type" evidence="1">
    <location>
        <begin position="7"/>
        <end position="54"/>
    </location>
</feature>
<evidence type="ECO:0000259" key="1">
    <source>
        <dbReference type="PROSITE" id="PS50943"/>
    </source>
</evidence>
<dbReference type="Pfam" id="PF01381">
    <property type="entry name" value="HTH_3"/>
    <property type="match status" value="1"/>
</dbReference>
<dbReference type="CDD" id="cd00093">
    <property type="entry name" value="HTH_XRE"/>
    <property type="match status" value="1"/>
</dbReference>
<evidence type="ECO:0000313" key="3">
    <source>
        <dbReference type="Proteomes" id="UP001232445"/>
    </source>
</evidence>
<proteinExistence type="predicted"/>
<dbReference type="PROSITE" id="PS50943">
    <property type="entry name" value="HTH_CROC1"/>
    <property type="match status" value="1"/>
</dbReference>
<organism evidence="2 3">
    <name type="scientific">Caldalkalibacillus uzonensis</name>
    <dbReference type="NCBI Taxonomy" id="353224"/>
    <lineage>
        <taxon>Bacteria</taxon>
        <taxon>Bacillati</taxon>
        <taxon>Bacillota</taxon>
        <taxon>Bacilli</taxon>
        <taxon>Bacillales</taxon>
        <taxon>Bacillaceae</taxon>
        <taxon>Caldalkalibacillus</taxon>
    </lineage>
</organism>
<name>A0ABU0CXJ0_9BACI</name>
<dbReference type="Gene3D" id="1.10.260.40">
    <property type="entry name" value="lambda repressor-like DNA-binding domains"/>
    <property type="match status" value="1"/>
</dbReference>
<dbReference type="NCBIfam" id="NF038310">
    <property type="entry name" value="lysogeny_AimR"/>
    <property type="match status" value="1"/>
</dbReference>
<dbReference type="SUPFAM" id="SSF47413">
    <property type="entry name" value="lambda repressor-like DNA-binding domains"/>
    <property type="match status" value="1"/>
</dbReference>
<sequence>MNLHSLIQEAIKGRGSSQKELADAVGINRTTLSKYLKGNSRLRFDNILKLVRFLFPDREKEIMTAYARDRNHTHLRQCLEYAYINRIDSLKDELLERLQLSSNKVDQEWATVYGLNNRENYSYKLLHVYKNLKLISTEMKIFSQLVTSLIYWHLNLYGFAYETCLELEEKIKKIKDPFIRNSYTARFGAAMASYCLYLDERETCQHYSQLVLDTAPSPIFKATAYLSLGNSYIFESYEETIHFLSKCFELSNQERHDYLINLCKDTFNFAQNYWGHTPQFLNFESKRISDQTEIAFYYIKRNNHSEAKKILDSIDPENLSNIEKAFYYYFRGLITKAETDFSKSVYYFKTSGDLFYLNLPIMELKKLGINTYLIHSIKPIKEGN</sequence>
<dbReference type="InterPro" id="IPR001387">
    <property type="entry name" value="Cro/C1-type_HTH"/>
</dbReference>
<dbReference type="InterPro" id="IPR047705">
    <property type="entry name" value="AimR-like"/>
</dbReference>
<protein>
    <submittedName>
        <fullName evidence="2">Transcriptional regulator with XRE-family HTH domain</fullName>
    </submittedName>
</protein>
<accession>A0ABU0CXJ0</accession>
<dbReference type="RefSeq" id="WP_307341222.1">
    <property type="nucleotide sequence ID" value="NZ_JAUSUQ010000011.1"/>
</dbReference>